<accession>A0A0D1Y9M0</accession>
<dbReference type="STRING" id="91928.A0A0D1Y9M0"/>
<feature type="region of interest" description="Disordered" evidence="1">
    <location>
        <begin position="1"/>
        <end position="23"/>
    </location>
</feature>
<feature type="compositionally biased region" description="Polar residues" evidence="1">
    <location>
        <begin position="362"/>
        <end position="375"/>
    </location>
</feature>
<reference evidence="2 3" key="1">
    <citation type="submission" date="2015-01" db="EMBL/GenBank/DDBJ databases">
        <title>The Genome Sequence of Exophiala spinifera CBS89968.</title>
        <authorList>
            <consortium name="The Broad Institute Genomics Platform"/>
            <person name="Cuomo C."/>
            <person name="de Hoog S."/>
            <person name="Gorbushina A."/>
            <person name="Stielow B."/>
            <person name="Teixiera M."/>
            <person name="Abouelleil A."/>
            <person name="Chapman S.B."/>
            <person name="Priest M."/>
            <person name="Young S.K."/>
            <person name="Wortman J."/>
            <person name="Nusbaum C."/>
            <person name="Birren B."/>
        </authorList>
    </citation>
    <scope>NUCLEOTIDE SEQUENCE [LARGE SCALE GENOMIC DNA]</scope>
    <source>
        <strain evidence="2 3">CBS 89968</strain>
    </source>
</reference>
<sequence length="553" mass="60986">MASHQRPLMGPPETPSRVIQQSPSLFPSLQVSPEMYAHQFSGPATAPAYPNQRLFWDPASINFDESNLPQQYQDHFQFSPASMSTSFASSSTIVPSYTPQLSFPISEAQPYDLPMLQRSSSYSHFGASAYPAPFTTSPRVLPPQIENPSMFLSSPARRFGAADQTTNRFMHNPVPERPAYAHQLEESRREQELKRRRSDVKQPSITRSVMEALKRPVSPKKESRPGLKRSLTHTGVRGDRSLKLQPSSTFVARRSPAPPDPVKQHRPGRSSPLKQVADPIQRTLTASQIARRASMSLAIDENGVAKTIVTDRSCGTDSDVLSESDAESFDGTDLHILHSKISSFAFPESGEAYDQFNRSYSHTKTDSRSTVASTNSAKQSSWHSSASNTRSSDGQHARRKRPLPGTAEMDILMEDRPHGNAQHALRAILEDRSRSMSSQGLNLMPQLHSSPPLQQSHYGAYGASPTTVADPELATPSTDRDSLASNMSTRCVCNSSVLDSSVPMVQCGFIPHASELMADEFKRSICVPSVFRRPYTRAMGHFGLLQPSPWPAP</sequence>
<dbReference type="AlphaFoldDB" id="A0A0D1Y9M0"/>
<dbReference type="OrthoDB" id="436852at2759"/>
<evidence type="ECO:0000256" key="1">
    <source>
        <dbReference type="SAM" id="MobiDB-lite"/>
    </source>
</evidence>
<dbReference type="VEuPathDB" id="FungiDB:PV08_10988"/>
<feature type="region of interest" description="Disordered" evidence="1">
    <location>
        <begin position="166"/>
        <end position="275"/>
    </location>
</feature>
<feature type="compositionally biased region" description="Basic and acidic residues" evidence="1">
    <location>
        <begin position="183"/>
        <end position="193"/>
    </location>
</feature>
<keyword evidence="3" id="KW-1185">Reference proteome</keyword>
<dbReference type="Proteomes" id="UP000053328">
    <property type="component" value="Unassembled WGS sequence"/>
</dbReference>
<dbReference type="HOGENOM" id="CLU_020023_1_0_1"/>
<evidence type="ECO:0000313" key="2">
    <source>
        <dbReference type="EMBL" id="KIW11686.1"/>
    </source>
</evidence>
<name>A0A0D1Y9M0_9EURO</name>
<dbReference type="EMBL" id="KN847499">
    <property type="protein sequence ID" value="KIW11686.1"/>
    <property type="molecule type" value="Genomic_DNA"/>
</dbReference>
<dbReference type="RefSeq" id="XP_016231902.1">
    <property type="nucleotide sequence ID" value="XM_016385300.1"/>
</dbReference>
<protein>
    <submittedName>
        <fullName evidence="2">Uncharacterized protein</fullName>
    </submittedName>
</protein>
<dbReference type="GeneID" id="27338071"/>
<gene>
    <name evidence="2" type="ORF">PV08_10988</name>
</gene>
<feature type="compositionally biased region" description="Low complexity" evidence="1">
    <location>
        <begin position="376"/>
        <end position="387"/>
    </location>
</feature>
<feature type="region of interest" description="Disordered" evidence="1">
    <location>
        <begin position="362"/>
        <end position="404"/>
    </location>
</feature>
<evidence type="ECO:0000313" key="3">
    <source>
        <dbReference type="Proteomes" id="UP000053328"/>
    </source>
</evidence>
<proteinExistence type="predicted"/>
<organism evidence="2 3">
    <name type="scientific">Exophiala spinifera</name>
    <dbReference type="NCBI Taxonomy" id="91928"/>
    <lineage>
        <taxon>Eukaryota</taxon>
        <taxon>Fungi</taxon>
        <taxon>Dikarya</taxon>
        <taxon>Ascomycota</taxon>
        <taxon>Pezizomycotina</taxon>
        <taxon>Eurotiomycetes</taxon>
        <taxon>Chaetothyriomycetidae</taxon>
        <taxon>Chaetothyriales</taxon>
        <taxon>Herpotrichiellaceae</taxon>
        <taxon>Exophiala</taxon>
    </lineage>
</organism>